<dbReference type="SUPFAM" id="SSF52540">
    <property type="entry name" value="P-loop containing nucleoside triphosphate hydrolases"/>
    <property type="match status" value="1"/>
</dbReference>
<dbReference type="GO" id="GO:0005524">
    <property type="term" value="F:ATP binding"/>
    <property type="evidence" value="ECO:0007669"/>
    <property type="project" value="UniProtKB-KW"/>
</dbReference>
<keyword evidence="7" id="KW-0472">Membrane</keyword>
<evidence type="ECO:0000256" key="3">
    <source>
        <dbReference type="ARBA" id="ARBA00022741"/>
    </source>
</evidence>
<evidence type="ECO:0000256" key="5">
    <source>
        <dbReference type="ARBA" id="ARBA00022840"/>
    </source>
</evidence>
<dbReference type="NCBIfam" id="TIGR01189">
    <property type="entry name" value="ccmA"/>
    <property type="match status" value="1"/>
</dbReference>
<keyword evidence="3" id="KW-0547">Nucleotide-binding</keyword>
<dbReference type="InterPro" id="IPR027417">
    <property type="entry name" value="P-loop_NTPase"/>
</dbReference>
<keyword evidence="4" id="KW-0201">Cytochrome c-type biogenesis</keyword>
<evidence type="ECO:0000256" key="6">
    <source>
        <dbReference type="ARBA" id="ARBA00022967"/>
    </source>
</evidence>
<proteinExistence type="predicted"/>
<dbReference type="PROSITE" id="PS00211">
    <property type="entry name" value="ABC_TRANSPORTER_1"/>
    <property type="match status" value="1"/>
</dbReference>
<dbReference type="InterPro" id="IPR003593">
    <property type="entry name" value="AAA+_ATPase"/>
</dbReference>
<evidence type="ECO:0000256" key="4">
    <source>
        <dbReference type="ARBA" id="ARBA00022748"/>
    </source>
</evidence>
<dbReference type="InterPro" id="IPR005895">
    <property type="entry name" value="ABC_transptr_haem_export_CcmA"/>
</dbReference>
<sequence>MACEDCAPQSLQLSGFGCIRSGRVLLRHIDLRLSAGQVLLLRGSNGAGKSTLLRSLAGFLPWRAGQLSWCGCEVQVRSAVYQQHLSYLGHQCGMSDALTGLENLRFALNLLNVTWQPHKVAAVLEQLSMYEWADQPFGRLSQGQRRRLAIARTMLSEKSLWLLDEPDSALDSHGETLLAQVLEAHARAGGMAIVATHRGITLASTPTLVLDLSAAAFPIPGATPIQGIAC</sequence>
<evidence type="ECO:0000313" key="10">
    <source>
        <dbReference type="Proteomes" id="UP000634919"/>
    </source>
</evidence>
<accession>A0ABR8SDJ9</accession>
<gene>
    <name evidence="9" type="primary">ccmA</name>
    <name evidence="9" type="ORF">H9646_13930</name>
</gene>
<feature type="domain" description="ABC transporter" evidence="8">
    <location>
        <begin position="11"/>
        <end position="229"/>
    </location>
</feature>
<protein>
    <submittedName>
        <fullName evidence="9">Heme ABC exporter ATP-binding protein CcmA</fullName>
    </submittedName>
</protein>
<dbReference type="PANTHER" id="PTHR43499:SF1">
    <property type="entry name" value="ABC TRANSPORTER I FAMILY MEMBER 1"/>
    <property type="match status" value="1"/>
</dbReference>
<dbReference type="EMBL" id="JACSQK010000006">
    <property type="protein sequence ID" value="MBD7961571.1"/>
    <property type="molecule type" value="Genomic_DNA"/>
</dbReference>
<dbReference type="InterPro" id="IPR017871">
    <property type="entry name" value="ABC_transporter-like_CS"/>
</dbReference>
<keyword evidence="1" id="KW-0813">Transport</keyword>
<evidence type="ECO:0000256" key="1">
    <source>
        <dbReference type="ARBA" id="ARBA00022448"/>
    </source>
</evidence>
<dbReference type="RefSeq" id="WP_191723965.1">
    <property type="nucleotide sequence ID" value="NZ_JACSQK010000006.1"/>
</dbReference>
<dbReference type="PANTHER" id="PTHR43499">
    <property type="entry name" value="ABC TRANSPORTER I FAMILY MEMBER 1"/>
    <property type="match status" value="1"/>
</dbReference>
<dbReference type="SMART" id="SM00382">
    <property type="entry name" value="AAA"/>
    <property type="match status" value="1"/>
</dbReference>
<keyword evidence="6" id="KW-1278">Translocase</keyword>
<name>A0ABR8SDJ9_9BURK</name>
<dbReference type="Gene3D" id="3.40.50.300">
    <property type="entry name" value="P-loop containing nucleotide triphosphate hydrolases"/>
    <property type="match status" value="1"/>
</dbReference>
<keyword evidence="10" id="KW-1185">Reference proteome</keyword>
<evidence type="ECO:0000256" key="7">
    <source>
        <dbReference type="ARBA" id="ARBA00023136"/>
    </source>
</evidence>
<evidence type="ECO:0000313" key="9">
    <source>
        <dbReference type="EMBL" id="MBD7961571.1"/>
    </source>
</evidence>
<keyword evidence="5 9" id="KW-0067">ATP-binding</keyword>
<dbReference type="Proteomes" id="UP000634919">
    <property type="component" value="Unassembled WGS sequence"/>
</dbReference>
<reference evidence="9 10" key="1">
    <citation type="submission" date="2020-08" db="EMBL/GenBank/DDBJ databases">
        <title>A Genomic Blueprint of the Chicken Gut Microbiome.</title>
        <authorList>
            <person name="Gilroy R."/>
            <person name="Ravi A."/>
            <person name="Getino M."/>
            <person name="Pursley I."/>
            <person name="Horton D.L."/>
            <person name="Alikhan N.-F."/>
            <person name="Baker D."/>
            <person name="Gharbi K."/>
            <person name="Hall N."/>
            <person name="Watson M."/>
            <person name="Adriaenssens E.M."/>
            <person name="Foster-Nyarko E."/>
            <person name="Jarju S."/>
            <person name="Secka A."/>
            <person name="Antonio M."/>
            <person name="Oren A."/>
            <person name="Chaudhuri R."/>
            <person name="La Ragione R.M."/>
            <person name="Hildebrand F."/>
            <person name="Pallen M.J."/>
        </authorList>
    </citation>
    <scope>NUCLEOTIDE SEQUENCE [LARGE SCALE GENOMIC DNA]</scope>
    <source>
        <strain evidence="9 10">Sa2CVA6</strain>
    </source>
</reference>
<evidence type="ECO:0000256" key="2">
    <source>
        <dbReference type="ARBA" id="ARBA00022475"/>
    </source>
</evidence>
<keyword evidence="2" id="KW-1003">Cell membrane</keyword>
<dbReference type="Pfam" id="PF00005">
    <property type="entry name" value="ABC_tran"/>
    <property type="match status" value="1"/>
</dbReference>
<organism evidence="9 10">
    <name type="scientific">Comamonas avium</name>
    <dbReference type="NCBI Taxonomy" id="2762231"/>
    <lineage>
        <taxon>Bacteria</taxon>
        <taxon>Pseudomonadati</taxon>
        <taxon>Pseudomonadota</taxon>
        <taxon>Betaproteobacteria</taxon>
        <taxon>Burkholderiales</taxon>
        <taxon>Comamonadaceae</taxon>
        <taxon>Comamonas</taxon>
    </lineage>
</organism>
<comment type="caution">
    <text evidence="9">The sequence shown here is derived from an EMBL/GenBank/DDBJ whole genome shotgun (WGS) entry which is preliminary data.</text>
</comment>
<dbReference type="InterPro" id="IPR003439">
    <property type="entry name" value="ABC_transporter-like_ATP-bd"/>
</dbReference>
<evidence type="ECO:0000259" key="8">
    <source>
        <dbReference type="PROSITE" id="PS50893"/>
    </source>
</evidence>
<dbReference type="PROSITE" id="PS50893">
    <property type="entry name" value="ABC_TRANSPORTER_2"/>
    <property type="match status" value="1"/>
</dbReference>